<reference evidence="4" key="1">
    <citation type="journal article" date="2019" name="bioRxiv">
        <title>The Genome of the Zebra Mussel, Dreissena polymorpha: A Resource for Invasive Species Research.</title>
        <authorList>
            <person name="McCartney M.A."/>
            <person name="Auch B."/>
            <person name="Kono T."/>
            <person name="Mallez S."/>
            <person name="Zhang Y."/>
            <person name="Obille A."/>
            <person name="Becker A."/>
            <person name="Abrahante J.E."/>
            <person name="Garbe J."/>
            <person name="Badalamenti J.P."/>
            <person name="Herman A."/>
            <person name="Mangelson H."/>
            <person name="Liachko I."/>
            <person name="Sullivan S."/>
            <person name="Sone E.D."/>
            <person name="Koren S."/>
            <person name="Silverstein K.A.T."/>
            <person name="Beckman K.B."/>
            <person name="Gohl D.M."/>
        </authorList>
    </citation>
    <scope>NUCLEOTIDE SEQUENCE</scope>
    <source>
        <strain evidence="4">Duluth1</strain>
        <tissue evidence="4">Whole animal</tissue>
    </source>
</reference>
<dbReference type="PANTHER" id="PTHR25462">
    <property type="entry name" value="BONUS, ISOFORM C-RELATED"/>
    <property type="match status" value="1"/>
</dbReference>
<dbReference type="PROSITE" id="PS50119">
    <property type="entry name" value="ZF_BBOX"/>
    <property type="match status" value="1"/>
</dbReference>
<keyword evidence="1" id="KW-0863">Zinc-finger</keyword>
<evidence type="ECO:0000259" key="3">
    <source>
        <dbReference type="PROSITE" id="PS50119"/>
    </source>
</evidence>
<accession>A0A9D4EFE9</accession>
<evidence type="ECO:0000313" key="4">
    <source>
        <dbReference type="EMBL" id="KAH3777641.1"/>
    </source>
</evidence>
<dbReference type="InterPro" id="IPR000315">
    <property type="entry name" value="Znf_B-box"/>
</dbReference>
<keyword evidence="5" id="KW-1185">Reference proteome</keyword>
<dbReference type="InterPro" id="IPR047153">
    <property type="entry name" value="TRIM45/56/19-like"/>
</dbReference>
<evidence type="ECO:0000256" key="2">
    <source>
        <dbReference type="SAM" id="Coils"/>
    </source>
</evidence>
<protein>
    <recommendedName>
        <fullName evidence="3">B box-type domain-containing protein</fullName>
    </recommendedName>
</protein>
<sequence>MAIPVQSGRYKGSDSVLDYCCSPCEEIDKNSLHEADVYCKNCVKFFCGDCSKPHAQLYKSHNTFEREDISNWPVPKAKADLLQKCHVHKNKKLKHFCSGHNELCCSACVLQNHRQCKDVALISTLAKENKDGDIQPLLLNLTATLKHLNNLQNAGESNIKFIDILYEISLQEICNLRQIINAVLDKLEQNSKRELEEMRKKITANLTDDVETFTRLQDDLQRFCEAVQDTAKKGKEELRFIAGKKCLEKLQQYDAYLMQHSVTFESTITFHRFIEIEKYLSTLPGLGTIVQGSTEKPTMLIQQDQVISVKGKHEYNARLETDSHERSSITAVCCLPSGQVLLSDRDSQRLKLLDKSYNIVGHFDLSVSPGDICLVTPEQVVVTVHDGHTQMIQFISVTNRQMVKGTKIPLQQRCTGIAHHQGDLYVAAETALYQYTLTGKLVKKIYEDISVWKCAVSPNGDRIYVTKKGQGKILTLAKDGTVLSTFSSPELQEPCVYVANAGQVLLCDFYTHFIIQVDREGTRKLATHASQADGMKHPVSVCFNRNTDSVIVGQYKNTIVVFKVK</sequence>
<feature type="coiled-coil region" evidence="2">
    <location>
        <begin position="177"/>
        <end position="204"/>
    </location>
</feature>
<dbReference type="PANTHER" id="PTHR25462:SF296">
    <property type="entry name" value="MEIOTIC P26, ISOFORM F"/>
    <property type="match status" value="1"/>
</dbReference>
<dbReference type="InterPro" id="IPR011042">
    <property type="entry name" value="6-blade_b-propeller_TolB-like"/>
</dbReference>
<dbReference type="GO" id="GO:0008270">
    <property type="term" value="F:zinc ion binding"/>
    <property type="evidence" value="ECO:0007669"/>
    <property type="project" value="UniProtKB-KW"/>
</dbReference>
<comment type="caution">
    <text evidence="4">The sequence shown here is derived from an EMBL/GenBank/DDBJ whole genome shotgun (WGS) entry which is preliminary data.</text>
</comment>
<evidence type="ECO:0000313" key="5">
    <source>
        <dbReference type="Proteomes" id="UP000828390"/>
    </source>
</evidence>
<dbReference type="Gene3D" id="2.120.10.30">
    <property type="entry name" value="TolB, C-terminal domain"/>
    <property type="match status" value="1"/>
</dbReference>
<keyword evidence="1" id="KW-0862">Zinc</keyword>
<proteinExistence type="predicted"/>
<gene>
    <name evidence="4" type="ORF">DPMN_179089</name>
</gene>
<feature type="domain" description="B box-type" evidence="3">
    <location>
        <begin position="24"/>
        <end position="66"/>
    </location>
</feature>
<dbReference type="SUPFAM" id="SSF57845">
    <property type="entry name" value="B-box zinc-binding domain"/>
    <property type="match status" value="1"/>
</dbReference>
<keyword evidence="2" id="KW-0175">Coiled coil</keyword>
<dbReference type="Gene3D" id="3.30.160.60">
    <property type="entry name" value="Classic Zinc Finger"/>
    <property type="match status" value="1"/>
</dbReference>
<reference evidence="4" key="2">
    <citation type="submission" date="2020-11" db="EMBL/GenBank/DDBJ databases">
        <authorList>
            <person name="McCartney M.A."/>
            <person name="Auch B."/>
            <person name="Kono T."/>
            <person name="Mallez S."/>
            <person name="Becker A."/>
            <person name="Gohl D.M."/>
            <person name="Silverstein K.A.T."/>
            <person name="Koren S."/>
            <person name="Bechman K.B."/>
            <person name="Herman A."/>
            <person name="Abrahante J.E."/>
            <person name="Garbe J."/>
        </authorList>
    </citation>
    <scope>NUCLEOTIDE SEQUENCE</scope>
    <source>
        <strain evidence="4">Duluth1</strain>
        <tissue evidence="4">Whole animal</tissue>
    </source>
</reference>
<name>A0A9D4EFE9_DREPO</name>
<dbReference type="Proteomes" id="UP000828390">
    <property type="component" value="Unassembled WGS sequence"/>
</dbReference>
<evidence type="ECO:0000256" key="1">
    <source>
        <dbReference type="PROSITE-ProRule" id="PRU00024"/>
    </source>
</evidence>
<dbReference type="AlphaFoldDB" id="A0A9D4EFE9"/>
<dbReference type="SUPFAM" id="SSF63829">
    <property type="entry name" value="Calcium-dependent phosphotriesterase"/>
    <property type="match status" value="1"/>
</dbReference>
<dbReference type="EMBL" id="JAIWYP010000009">
    <property type="protein sequence ID" value="KAH3777641.1"/>
    <property type="molecule type" value="Genomic_DNA"/>
</dbReference>
<keyword evidence="1" id="KW-0479">Metal-binding</keyword>
<organism evidence="4 5">
    <name type="scientific">Dreissena polymorpha</name>
    <name type="common">Zebra mussel</name>
    <name type="synonym">Mytilus polymorpha</name>
    <dbReference type="NCBI Taxonomy" id="45954"/>
    <lineage>
        <taxon>Eukaryota</taxon>
        <taxon>Metazoa</taxon>
        <taxon>Spiralia</taxon>
        <taxon>Lophotrochozoa</taxon>
        <taxon>Mollusca</taxon>
        <taxon>Bivalvia</taxon>
        <taxon>Autobranchia</taxon>
        <taxon>Heteroconchia</taxon>
        <taxon>Euheterodonta</taxon>
        <taxon>Imparidentia</taxon>
        <taxon>Neoheterodontei</taxon>
        <taxon>Myida</taxon>
        <taxon>Dreissenoidea</taxon>
        <taxon>Dreissenidae</taxon>
        <taxon>Dreissena</taxon>
    </lineage>
</organism>